<name>A0A0N7LZ08_9RHOB</name>
<proteinExistence type="predicted"/>
<evidence type="ECO:0000259" key="5">
    <source>
        <dbReference type="Pfam" id="PF08548"/>
    </source>
</evidence>
<evidence type="ECO:0000256" key="2">
    <source>
        <dbReference type="ARBA" id="ARBA00004613"/>
    </source>
</evidence>
<organism evidence="6 7">
    <name type="scientific">Tropicibacter naphthalenivorans</name>
    <dbReference type="NCBI Taxonomy" id="441103"/>
    <lineage>
        <taxon>Bacteria</taxon>
        <taxon>Pseudomonadati</taxon>
        <taxon>Pseudomonadota</taxon>
        <taxon>Alphaproteobacteria</taxon>
        <taxon>Rhodobacterales</taxon>
        <taxon>Roseobacteraceae</taxon>
        <taxon>Tropicibacter</taxon>
    </lineage>
</organism>
<dbReference type="PANTHER" id="PTHR38340:SF1">
    <property type="entry name" value="S-LAYER PROTEIN"/>
    <property type="match status" value="1"/>
</dbReference>
<dbReference type="InterPro" id="IPR013858">
    <property type="entry name" value="Peptidase_M10B_C"/>
</dbReference>
<evidence type="ECO:0000256" key="1">
    <source>
        <dbReference type="ARBA" id="ARBA00001913"/>
    </source>
</evidence>
<evidence type="ECO:0000256" key="3">
    <source>
        <dbReference type="ARBA" id="ARBA00022525"/>
    </source>
</evidence>
<dbReference type="STRING" id="441103.TRN7648_00888"/>
<dbReference type="SUPFAM" id="SSF51120">
    <property type="entry name" value="beta-Roll"/>
    <property type="match status" value="2"/>
</dbReference>
<keyword evidence="4" id="KW-0677">Repeat</keyword>
<accession>A0A0N7LZ08</accession>
<dbReference type="GO" id="GO:0005615">
    <property type="term" value="C:extracellular space"/>
    <property type="evidence" value="ECO:0007669"/>
    <property type="project" value="InterPro"/>
</dbReference>
<reference evidence="6 7" key="1">
    <citation type="submission" date="2015-09" db="EMBL/GenBank/DDBJ databases">
        <authorList>
            <consortium name="Swine Surveillance"/>
        </authorList>
    </citation>
    <scope>NUCLEOTIDE SEQUENCE [LARGE SCALE GENOMIC DNA]</scope>
    <source>
        <strain evidence="6 7">CECT 7648</strain>
    </source>
</reference>
<dbReference type="InterPro" id="IPR011049">
    <property type="entry name" value="Serralysin-like_metalloprot_C"/>
</dbReference>
<dbReference type="InterPro" id="IPR018511">
    <property type="entry name" value="Hemolysin-typ_Ca-bd_CS"/>
</dbReference>
<dbReference type="Pfam" id="PF08548">
    <property type="entry name" value="Peptidase_M10_C"/>
    <property type="match status" value="1"/>
</dbReference>
<dbReference type="RefSeq" id="WP_058246445.1">
    <property type="nucleotide sequence ID" value="NZ_CYSE01000002.1"/>
</dbReference>
<dbReference type="AlphaFoldDB" id="A0A0N7LZ08"/>
<dbReference type="Gene3D" id="2.150.10.10">
    <property type="entry name" value="Serralysin-like metalloprotease, C-terminal"/>
    <property type="match status" value="3"/>
</dbReference>
<evidence type="ECO:0000313" key="7">
    <source>
        <dbReference type="Proteomes" id="UP000054935"/>
    </source>
</evidence>
<dbReference type="Proteomes" id="UP000054935">
    <property type="component" value="Unassembled WGS sequence"/>
</dbReference>
<feature type="domain" description="Peptidase M10 serralysin C-terminal" evidence="5">
    <location>
        <begin position="408"/>
        <end position="533"/>
    </location>
</feature>
<comment type="cofactor">
    <cofactor evidence="1">
        <name>Ca(2+)</name>
        <dbReference type="ChEBI" id="CHEBI:29108"/>
    </cofactor>
</comment>
<dbReference type="OrthoDB" id="7667126at2"/>
<dbReference type="PROSITE" id="PS00330">
    <property type="entry name" value="HEMOLYSIN_CALCIUM"/>
    <property type="match status" value="1"/>
</dbReference>
<sequence>MAFTVTGADLTSQVVVADTDMYVLQQPGSIVTTTSGMNLQGSADVRIEGDIFARGAAINDSGSTIEGDIFISTGVNATLWSTGDTVSLQTDVALFQLMNQGTIQSMDSGVFVKAKAAEVINTGYIGGHGDTYTNAIWLKGFDTATSDLYVSNSGTLAALQTNTASGVSTVFFDDADLVRFSNSGEVLSDGRSLRIYDTVRAYVDNSGLLDGRVYVHYDTDEVNFTNSGTIGFNTANESLLLYADIVRLNNSGFVGGDMDVYYSSVATVTNTGYFAGDITFDNQNDTYRGLGDGLVAGTVYGDAGADTLSGGELGDRLDGGNDNDRVLGGGGNDILAGGDGADRVFGDNGDDVVDGGTGDDFIFGGNGDDLMTGGGGADFGRGGYGNDEMNGGIGNDTFYGGVGDDTLNGNDDADRLYGEDGNDEIDGGAGRDVIYTGSGLDTIVFTNAADSAVGAQRDVIYDFEQGADVIDVVNVVGGVLSFVGTSAFTGSANEIRVVEAAGSSRVQIDVTADGVADMEFLLSGFTGLEESDFLL</sequence>
<keyword evidence="7" id="KW-1185">Reference proteome</keyword>
<dbReference type="InterPro" id="IPR001343">
    <property type="entry name" value="Hemolysn_Ca-bd"/>
</dbReference>
<dbReference type="GO" id="GO:0005509">
    <property type="term" value="F:calcium ion binding"/>
    <property type="evidence" value="ECO:0007669"/>
    <property type="project" value="InterPro"/>
</dbReference>
<dbReference type="Pfam" id="PF00353">
    <property type="entry name" value="HemolysinCabind"/>
    <property type="match status" value="3"/>
</dbReference>
<evidence type="ECO:0000313" key="6">
    <source>
        <dbReference type="EMBL" id="CUH76345.1"/>
    </source>
</evidence>
<dbReference type="PANTHER" id="PTHR38340">
    <property type="entry name" value="S-LAYER PROTEIN"/>
    <property type="match status" value="1"/>
</dbReference>
<comment type="subcellular location">
    <subcellularLocation>
        <location evidence="2">Secreted</location>
    </subcellularLocation>
</comment>
<dbReference type="EMBL" id="CYSE01000002">
    <property type="protein sequence ID" value="CUH76345.1"/>
    <property type="molecule type" value="Genomic_DNA"/>
</dbReference>
<evidence type="ECO:0000256" key="4">
    <source>
        <dbReference type="ARBA" id="ARBA00022737"/>
    </source>
</evidence>
<dbReference type="InterPro" id="IPR050557">
    <property type="entry name" value="RTX_toxin/Mannuronan_C5-epim"/>
</dbReference>
<protein>
    <submittedName>
        <fullName evidence="6">Hemolysin, chromosomal</fullName>
    </submittedName>
</protein>
<keyword evidence="3" id="KW-0964">Secreted</keyword>
<gene>
    <name evidence="6" type="primary">hlyA_1</name>
    <name evidence="6" type="ORF">TRN7648_00888</name>
</gene>
<dbReference type="PRINTS" id="PR00313">
    <property type="entry name" value="CABNDNGRPT"/>
</dbReference>